<dbReference type="RefSeq" id="WP_013234373.1">
    <property type="nucleotide sequence ID" value="NC_014323.1"/>
</dbReference>
<dbReference type="eggNOG" id="COG1499">
    <property type="taxonomic scope" value="Bacteria"/>
</dbReference>
<dbReference type="OrthoDB" id="9785278at2"/>
<sequence>MKAPRQLLPRSATPAPAIIVHEARAVPLLCQGAVMDGWRDQHTVCPTCGAFFDGLAWTWSLPTSYALQRTCPACRRLSEKRPAGRLILEGPMTSEQQHTIDALLQRRADRELQIHPMERIMEVRDQPGRIIVTTTSAMLARGLYVAVATTYKGTLQIYYDAQADCLNMHWTKWRDCCGLLRRRASLSNSHIG</sequence>
<protein>
    <recommendedName>
        <fullName evidence="3">ATPase</fullName>
    </recommendedName>
</protein>
<evidence type="ECO:0008006" key="3">
    <source>
        <dbReference type="Google" id="ProtNLM"/>
    </source>
</evidence>
<dbReference type="NCBIfam" id="NF040826">
    <property type="entry name" value="lxa_BCAM0308"/>
    <property type="match status" value="1"/>
</dbReference>
<dbReference type="Proteomes" id="UP000000329">
    <property type="component" value="Chromosome"/>
</dbReference>
<evidence type="ECO:0000313" key="1">
    <source>
        <dbReference type="EMBL" id="ADJ63894.1"/>
    </source>
</evidence>
<dbReference type="GeneID" id="52091223"/>
<dbReference type="HOGENOM" id="CLU_1413434_0_0_4"/>
<dbReference type="InterPro" id="IPR047706">
    <property type="entry name" value="BCAM0308-like"/>
</dbReference>
<proteinExistence type="predicted"/>
<gene>
    <name evidence="1" type="ordered locus">Hsero_2395</name>
</gene>
<dbReference type="STRING" id="757424.Hsero_2395"/>
<name>D8IVF5_HERSS</name>
<evidence type="ECO:0000313" key="2">
    <source>
        <dbReference type="Proteomes" id="UP000000329"/>
    </source>
</evidence>
<reference evidence="1 2" key="1">
    <citation type="submission" date="2010-04" db="EMBL/GenBank/DDBJ databases">
        <title>The genome of Herbaspirillum seropedicae SmR1, an endophytic, nitrogen-fixing, plant-growth promoting beta-Proteobacteria.</title>
        <authorList>
            <person name="Pedrosa F.O."/>
            <person name="Monteiro R.A."/>
            <person name="Wassem R."/>
            <person name="Cruz L.M."/>
            <person name="Ayub R.A."/>
            <person name="Colauto N.B."/>
            <person name="Fernandez M.A."/>
            <person name="Fungaro M.H.P."/>
            <person name="Grisard E.C."/>
            <person name="Hungria M."/>
            <person name="Madeira H.M.F."/>
            <person name="Nodari R.O."/>
            <person name="Osaku C.A."/>
            <person name="Petzl-Erler M.L."/>
            <person name="Terenzi H."/>
            <person name="Vieira L.G.E."/>
            <person name="Almeida M.I.M."/>
            <person name="Alves L.R."/>
            <person name="Arantes O.M.N."/>
            <person name="Balsanelli E."/>
            <person name="Barcellos F.G."/>
            <person name="Baura V.A."/>
            <person name="Binde D.R."/>
            <person name="Campo R.J."/>
            <person name="Chubatsu L.S."/>
            <person name="Chueire L.M.O."/>
            <person name="Ciferri R.R."/>
            <person name="Correa L.C."/>
            <person name="da Conceicao Silva J.L."/>
            <person name="Dabul A.N.G."/>
            <person name="Dambros B.P."/>
            <person name="Faoro H."/>
            <person name="Favetti A."/>
            <person name="Friedermann G."/>
            <person name="Furlaneto M.C."/>
            <person name="Gasques L.S."/>
            <person name="Gimenes C.C.T."/>
            <person name="Gioppo N.M.R."/>
            <person name="Glienke-Blanco C."/>
            <person name="Godoy L.P."/>
            <person name="Guerra M.P."/>
            <person name="Karp S."/>
            <person name="Kava-Cordeiro V."/>
            <person name="Margarido V.P."/>
            <person name="Mathioni S.M."/>
            <person name="Menck-Soares M.A."/>
            <person name="Murace N.K."/>
            <person name="Nicolas M.F."/>
            <person name="Oliveira C.E.C."/>
            <person name="Pagnan N.A.B."/>
            <person name="Pamphile J.A."/>
            <person name="Patussi E.V."/>
            <person name="Pereira L.F.P."/>
            <person name="Pereira-Ferrari L."/>
            <person name="Pinto F.G.S."/>
            <person name="Precoma C."/>
            <person name="Prioli A.J."/>
            <person name="Prioli S.M.A.P."/>
            <person name="Raittz R.T."/>
            <person name="Ramos H.J.O."/>
            <person name="Ribeiro E.M.S.F."/>
            <person name="Rigo L.U."/>
            <person name="Rocha C.L.M.S.C."/>
            <person name="Rocha S.N."/>
            <person name="Santos K."/>
            <person name="Satori D."/>
            <person name="Silva A.G."/>
            <person name="Simao R.C.G."/>
            <person name="Soares M.A.M."/>
            <person name="Souza E.M."/>
            <person name="Steffens M.B.R."/>
            <person name="Steindel M."/>
            <person name="Tadra-Sfeir M.Z."/>
            <person name="Takahashi E.K."/>
            <person name="Torres R.A."/>
            <person name="Valle J.S."/>
            <person name="Vernal J.I."/>
            <person name="Vilas-Boas L.A."/>
            <person name="Watanabe M.A.E."/>
            <person name="Weiss V.A."/>
            <person name="Yates M.A."/>
            <person name="Souza E.M."/>
        </authorList>
    </citation>
    <scope>NUCLEOTIDE SEQUENCE [LARGE SCALE GENOMIC DNA]</scope>
    <source>
        <strain evidence="1 2">SmR1</strain>
    </source>
</reference>
<dbReference type="EMBL" id="CP002039">
    <property type="protein sequence ID" value="ADJ63894.1"/>
    <property type="molecule type" value="Genomic_DNA"/>
</dbReference>
<keyword evidence="2" id="KW-1185">Reference proteome</keyword>
<accession>D8IVF5</accession>
<dbReference type="AlphaFoldDB" id="D8IVF5"/>
<organism evidence="1 2">
    <name type="scientific">Herbaspirillum seropedicae (strain SmR1)</name>
    <dbReference type="NCBI Taxonomy" id="757424"/>
    <lineage>
        <taxon>Bacteria</taxon>
        <taxon>Pseudomonadati</taxon>
        <taxon>Pseudomonadota</taxon>
        <taxon>Betaproteobacteria</taxon>
        <taxon>Burkholderiales</taxon>
        <taxon>Oxalobacteraceae</taxon>
        <taxon>Herbaspirillum</taxon>
    </lineage>
</organism>
<dbReference type="KEGG" id="hse:Hsero_2395"/>